<dbReference type="GO" id="GO:0005829">
    <property type="term" value="C:cytosol"/>
    <property type="evidence" value="ECO:0007669"/>
    <property type="project" value="UniProtKB-SubCell"/>
</dbReference>
<dbReference type="SUPFAM" id="SSF53448">
    <property type="entry name" value="Nucleotide-diphospho-sugar transferases"/>
    <property type="match status" value="1"/>
</dbReference>
<evidence type="ECO:0000256" key="5">
    <source>
        <dbReference type="ARBA" id="ARBA00044345"/>
    </source>
</evidence>
<dbReference type="InterPro" id="IPR035543">
    <property type="entry name" value="eIF-2B_epsilon_N"/>
</dbReference>
<dbReference type="SMART" id="SM00515">
    <property type="entry name" value="eIF5C"/>
    <property type="match status" value="1"/>
</dbReference>
<comment type="subunit">
    <text evidence="6">Component of the translation initiation factor 2B (eIF2B) complex which is a heterodecamer of two sets of five different subunits: alpha, beta, gamma, delta and epsilon. Subunits alpha, beta and delta comprise a regulatory subcomplex and subunits epsilon and gamma comprise a catalytic subcomplex. Within the complex, the hexameric regulatory complex resides at the center, with the two heterodimeric catalytic subcomplexes bound on opposite sides.</text>
</comment>
<dbReference type="PROSITE" id="PS51363">
    <property type="entry name" value="W2"/>
    <property type="match status" value="1"/>
</dbReference>
<dbReference type="Pfam" id="PF25084">
    <property type="entry name" value="LbH_EIF2B"/>
    <property type="match status" value="1"/>
</dbReference>
<evidence type="ECO:0000256" key="6">
    <source>
        <dbReference type="ARBA" id="ARBA00046432"/>
    </source>
</evidence>
<dbReference type="PANTHER" id="PTHR45887">
    <property type="entry name" value="TRANSLATION INITIATION FACTOR EIF-2B SUBUNIT EPSILON"/>
    <property type="match status" value="1"/>
</dbReference>
<feature type="compositionally biased region" description="Acidic residues" evidence="7">
    <location>
        <begin position="500"/>
        <end position="510"/>
    </location>
</feature>
<feature type="compositionally biased region" description="Acidic residues" evidence="7">
    <location>
        <begin position="544"/>
        <end position="561"/>
    </location>
</feature>
<organism evidence="9 10">
    <name type="scientific">Malassezia arunalokei</name>
    <dbReference type="NCBI Taxonomy" id="1514897"/>
    <lineage>
        <taxon>Eukaryota</taxon>
        <taxon>Fungi</taxon>
        <taxon>Dikarya</taxon>
        <taxon>Basidiomycota</taxon>
        <taxon>Ustilaginomycotina</taxon>
        <taxon>Malasseziomycetes</taxon>
        <taxon>Malasseziales</taxon>
        <taxon>Malasseziaceae</taxon>
        <taxon>Malassezia</taxon>
    </lineage>
</organism>
<proteinExistence type="inferred from homology"/>
<dbReference type="InterPro" id="IPR056764">
    <property type="entry name" value="LbH_EIF2B3/5"/>
</dbReference>
<dbReference type="SUPFAM" id="SSF48371">
    <property type="entry name" value="ARM repeat"/>
    <property type="match status" value="1"/>
</dbReference>
<dbReference type="PANTHER" id="PTHR45887:SF1">
    <property type="entry name" value="TRANSLATION INITIATION FACTOR EIF-2B SUBUNIT EPSILON"/>
    <property type="match status" value="1"/>
</dbReference>
<feature type="region of interest" description="Disordered" evidence="7">
    <location>
        <begin position="464"/>
        <end position="483"/>
    </location>
</feature>
<dbReference type="Gene3D" id="2.160.10.10">
    <property type="entry name" value="Hexapeptide repeat proteins"/>
    <property type="match status" value="1"/>
</dbReference>
<dbReference type="InterPro" id="IPR051956">
    <property type="entry name" value="eIF2B_epsilon"/>
</dbReference>
<comment type="subcellular location">
    <subcellularLocation>
        <location evidence="1">Cytoplasm</location>
        <location evidence="1">Cytosol</location>
    </subcellularLocation>
</comment>
<reference evidence="9 10" key="1">
    <citation type="submission" date="2023-03" db="EMBL/GenBank/DDBJ databases">
        <title>Mating type loci evolution in Malassezia.</title>
        <authorList>
            <person name="Coelho M.A."/>
        </authorList>
    </citation>
    <scope>NUCLEOTIDE SEQUENCE [LARGE SCALE GENOMIC DNA]</scope>
    <source>
        <strain evidence="9 10">CBS 13387</strain>
    </source>
</reference>
<keyword evidence="9" id="KW-0396">Initiation factor</keyword>
<comment type="similarity">
    <text evidence="2">Belongs to the eIF-2B gamma/epsilon subunits family.</text>
</comment>
<evidence type="ECO:0000256" key="4">
    <source>
        <dbReference type="ARBA" id="ARBA00044144"/>
    </source>
</evidence>
<dbReference type="GO" id="GO:0005085">
    <property type="term" value="F:guanyl-nucleotide exchange factor activity"/>
    <property type="evidence" value="ECO:0007669"/>
    <property type="project" value="InterPro"/>
</dbReference>
<dbReference type="EMBL" id="CP119917">
    <property type="protein sequence ID" value="WFD14724.1"/>
    <property type="molecule type" value="Genomic_DNA"/>
</dbReference>
<evidence type="ECO:0000256" key="2">
    <source>
        <dbReference type="ARBA" id="ARBA00007878"/>
    </source>
</evidence>
<feature type="domain" description="W2" evidence="8">
    <location>
        <begin position="594"/>
        <end position="767"/>
    </location>
</feature>
<feature type="compositionally biased region" description="Acidic residues" evidence="7">
    <location>
        <begin position="466"/>
        <end position="477"/>
    </location>
</feature>
<dbReference type="CDD" id="cd04197">
    <property type="entry name" value="eIF-2B_epsilon_N"/>
    <property type="match status" value="1"/>
</dbReference>
<dbReference type="AlphaFoldDB" id="A0AAJ6CJ22"/>
<dbReference type="InterPro" id="IPR029044">
    <property type="entry name" value="Nucleotide-diphossugar_trans"/>
</dbReference>
<evidence type="ECO:0000256" key="3">
    <source>
        <dbReference type="ARBA" id="ARBA00022490"/>
    </source>
</evidence>
<protein>
    <recommendedName>
        <fullName evidence="4">Translation initiation factor eIF2B subunit epsilon</fullName>
    </recommendedName>
    <alternativeName>
        <fullName evidence="5">eIF2B GDP-GTP exchange factor subunit epsilon</fullName>
    </alternativeName>
</protein>
<dbReference type="InterPro" id="IPR003307">
    <property type="entry name" value="W2_domain"/>
</dbReference>
<dbReference type="GO" id="GO:0031369">
    <property type="term" value="F:translation initiation factor binding"/>
    <property type="evidence" value="ECO:0007669"/>
    <property type="project" value="InterPro"/>
</dbReference>
<evidence type="ECO:0000313" key="9">
    <source>
        <dbReference type="EMBL" id="WFD14724.1"/>
    </source>
</evidence>
<keyword evidence="9" id="KW-0648">Protein biosynthesis</keyword>
<keyword evidence="3" id="KW-0963">Cytoplasm</keyword>
<dbReference type="InterPro" id="IPR044123">
    <property type="entry name" value="W2_eIF2B_epsilon"/>
</dbReference>
<sequence length="768" mass="85134">MAPDDVRQEDPLQAVVLCDVFTQRFAPLTLDQPRCLMPVCNVPLIEWTLESLATAGVHEVFLLATWHIGEIRAYMEKHHPLLFRPQGSRSQGMTPTALTRITLIPVPEARSVGDTMRELDAHQVIKSDFVLVQNDALGNMDIASVVRAHKQRRMVDRDAIMTICAMPVPPQSRARRPGDLSVFTIVPTTSQLVHYMSVPAIPRVPLLKLPFEVFEDTRHLDVRNDLVDCGVDVCSIDVPPLFTENFDYQQLRREFVQGILSSDLLESKIFVHITPPAGSSSTSSGEPFSAVSGGVLGTPPYGAGYMLRITDPSRYDAVSRDVLAGWTYPYTPRLGMPDGTKYASLPGSRFYGDRVATASTAAIGHRTLLGAHTRVDEHTIVSESVLGHRVSVGPSSAVRNSYLWDDVSIGRNCVIDGCILGRGVHILDHVHLTHGTMVGDGCVIGPDVSLPAFSRVSMHGYRACEDDSDTEAADTDADTTLGKASRGCLWPPITTRSASADEDEDEDERDELERPCNAKLFMIRPDMSDVVLSDAMSDLSSIDADTEPDLNSESEDEDDSDTSSPNSWSAYGNMSLTLPDGTDSLTYGEKRETQERLNEFRQEARASLERAFEEKHAPDNAAIELKTLRMASNVPPGEVRRMVVSFLLGRCAVDKAKETADLLDHWGPLLQEVAQDDQVEALALIQSYCALHVTHTRLFLPLLKKVYNDELVSDESILAWWKHPSSRRVVYEDQDTEDAHQIVLELRKRAEPVVRHILEDDDDDDDDE</sequence>
<keyword evidence="10" id="KW-1185">Reference proteome</keyword>
<feature type="region of interest" description="Disordered" evidence="7">
    <location>
        <begin position="541"/>
        <end position="586"/>
    </location>
</feature>
<evidence type="ECO:0000256" key="7">
    <source>
        <dbReference type="SAM" id="MobiDB-lite"/>
    </source>
</evidence>
<feature type="region of interest" description="Disordered" evidence="7">
    <location>
        <begin position="492"/>
        <end position="513"/>
    </location>
</feature>
<evidence type="ECO:0000256" key="1">
    <source>
        <dbReference type="ARBA" id="ARBA00004514"/>
    </source>
</evidence>
<evidence type="ECO:0000313" key="10">
    <source>
        <dbReference type="Proteomes" id="UP001217582"/>
    </source>
</evidence>
<dbReference type="GO" id="GO:0003743">
    <property type="term" value="F:translation initiation factor activity"/>
    <property type="evidence" value="ECO:0007669"/>
    <property type="project" value="UniProtKB-KW"/>
</dbReference>
<dbReference type="InterPro" id="IPR016024">
    <property type="entry name" value="ARM-type_fold"/>
</dbReference>
<gene>
    <name evidence="9" type="primary">GCD6</name>
    <name evidence="9" type="ORF">MARU1_000730</name>
</gene>
<accession>A0AAJ6CJ22</accession>
<dbReference type="Proteomes" id="UP001217582">
    <property type="component" value="Chromosome 2"/>
</dbReference>
<dbReference type="CDD" id="cd11558">
    <property type="entry name" value="W2_eIF2B_epsilon"/>
    <property type="match status" value="1"/>
</dbReference>
<name>A0AAJ6CJ22_9BASI</name>
<dbReference type="Gene3D" id="3.90.550.10">
    <property type="entry name" value="Spore Coat Polysaccharide Biosynthesis Protein SpsA, Chain A"/>
    <property type="match status" value="1"/>
</dbReference>
<evidence type="ECO:0000259" key="8">
    <source>
        <dbReference type="PROSITE" id="PS51363"/>
    </source>
</evidence>
<dbReference type="Pfam" id="PF02020">
    <property type="entry name" value="W2"/>
    <property type="match status" value="1"/>
</dbReference>
<dbReference type="GO" id="GO:0005851">
    <property type="term" value="C:eukaryotic translation initiation factor 2B complex"/>
    <property type="evidence" value="ECO:0007669"/>
    <property type="project" value="TreeGrafter"/>
</dbReference>
<dbReference type="Gene3D" id="1.25.40.180">
    <property type="match status" value="1"/>
</dbReference>